<dbReference type="PROSITE" id="PS51007">
    <property type="entry name" value="CYTC"/>
    <property type="match status" value="1"/>
</dbReference>
<evidence type="ECO:0000256" key="7">
    <source>
        <dbReference type="ARBA" id="ARBA00023136"/>
    </source>
</evidence>
<accession>A0A7D5Z8P2</accession>
<evidence type="ECO:0000256" key="4">
    <source>
        <dbReference type="ARBA" id="ARBA00022723"/>
    </source>
</evidence>
<keyword evidence="2 8" id="KW-0349">Heme</keyword>
<dbReference type="Proteomes" id="UP000510822">
    <property type="component" value="Chromosome"/>
</dbReference>
<evidence type="ECO:0000256" key="2">
    <source>
        <dbReference type="ARBA" id="ARBA00022617"/>
    </source>
</evidence>
<dbReference type="SUPFAM" id="SSF46626">
    <property type="entry name" value="Cytochrome c"/>
    <property type="match status" value="1"/>
</dbReference>
<feature type="binding site" description="covalent" evidence="8">
    <location>
        <position position="57"/>
    </location>
    <ligand>
        <name>heme c</name>
        <dbReference type="ChEBI" id="CHEBI:61717"/>
    </ligand>
</feature>
<feature type="binding site" description="covalent" evidence="8">
    <location>
        <position position="56"/>
    </location>
    <ligand>
        <name>heme c</name>
        <dbReference type="ChEBI" id="CHEBI:61717"/>
    </ligand>
</feature>
<dbReference type="PRINTS" id="PR00603">
    <property type="entry name" value="CYTOCHROMEC1"/>
</dbReference>
<keyword evidence="7 9" id="KW-0472">Membrane</keyword>
<comment type="cofactor">
    <cofactor evidence="8">
        <name>heme c</name>
        <dbReference type="ChEBI" id="CHEBI:61717"/>
    </cofactor>
    <text evidence="8">Binds 1 heme c group covalently per subunit.</text>
</comment>
<dbReference type="PANTHER" id="PTHR10266">
    <property type="entry name" value="CYTOCHROME C1"/>
    <property type="match status" value="1"/>
</dbReference>
<dbReference type="GO" id="GO:0016020">
    <property type="term" value="C:membrane"/>
    <property type="evidence" value="ECO:0007669"/>
    <property type="project" value="UniProtKB-SubCell"/>
</dbReference>
<feature type="signal peptide" evidence="10">
    <location>
        <begin position="1"/>
        <end position="22"/>
    </location>
</feature>
<proteinExistence type="predicted"/>
<dbReference type="GO" id="GO:0009055">
    <property type="term" value="F:electron transfer activity"/>
    <property type="evidence" value="ECO:0007669"/>
    <property type="project" value="InterPro"/>
</dbReference>
<evidence type="ECO:0000256" key="8">
    <source>
        <dbReference type="PIRSR" id="PIRSR602326-1"/>
    </source>
</evidence>
<feature type="chain" id="PRO_5028888361" evidence="10">
    <location>
        <begin position="23"/>
        <end position="252"/>
    </location>
</feature>
<evidence type="ECO:0000256" key="5">
    <source>
        <dbReference type="ARBA" id="ARBA00022989"/>
    </source>
</evidence>
<keyword evidence="3 9" id="KW-0812">Transmembrane</keyword>
<organism evidence="12 13">
    <name type="scientific">Chitinibacter fontanus</name>
    <dbReference type="NCBI Taxonomy" id="1737446"/>
    <lineage>
        <taxon>Bacteria</taxon>
        <taxon>Pseudomonadati</taxon>
        <taxon>Pseudomonadota</taxon>
        <taxon>Betaproteobacteria</taxon>
        <taxon>Neisseriales</taxon>
        <taxon>Chitinibacteraceae</taxon>
        <taxon>Chitinibacter</taxon>
    </lineage>
</organism>
<dbReference type="Gene3D" id="1.10.760.10">
    <property type="entry name" value="Cytochrome c-like domain"/>
    <property type="match status" value="1"/>
</dbReference>
<sequence>MKKTLASLLAIASLTIAGQSFANSEGIHLDKAPIDPKNAESIQRGAQTFVNYCLSCHGAAVMRYNRLQDIGLTEAQIKANLMFTTEKVGDQMKVAMAAKDGKAWFGATPPDLSLIARSRGTDWLYSYLRSFYRDDTRPTGWNNLVFDKVGMPHVLWELQGEQVLEIKGEGPHAEKTLKLVKPGLLTRGGENGQFDNHEFDQRVGDLVNYLSYMAEPAQVKREQIGYGVLLFLILFLIPITYLLKKEYWRDVH</sequence>
<feature type="binding site" description="covalent" evidence="8">
    <location>
        <position position="53"/>
    </location>
    <ligand>
        <name>heme c</name>
        <dbReference type="ChEBI" id="CHEBI:61717"/>
    </ligand>
</feature>
<dbReference type="InterPro" id="IPR009056">
    <property type="entry name" value="Cyt_c-like_dom"/>
</dbReference>
<evidence type="ECO:0000256" key="3">
    <source>
        <dbReference type="ARBA" id="ARBA00022692"/>
    </source>
</evidence>
<keyword evidence="10" id="KW-0732">Signal</keyword>
<reference evidence="12 13" key="1">
    <citation type="journal article" date="2016" name="Int. J. Syst. Evol. Microbiol.">
        <title>Chitinibacter fontanus sp. nov., isolated from a spring.</title>
        <authorList>
            <person name="Sheu S.Y."/>
            <person name="Li Y.S."/>
            <person name="Young C.C."/>
            <person name="Chen W.M."/>
        </authorList>
    </citation>
    <scope>NUCLEOTIDE SEQUENCE [LARGE SCALE GENOMIC DNA]</scope>
    <source>
        <strain evidence="12 13">STM-7</strain>
    </source>
</reference>
<evidence type="ECO:0000256" key="1">
    <source>
        <dbReference type="ARBA" id="ARBA00004370"/>
    </source>
</evidence>
<dbReference type="EMBL" id="CP058952">
    <property type="protein sequence ID" value="QLI80485.1"/>
    <property type="molecule type" value="Genomic_DNA"/>
</dbReference>
<feature type="domain" description="Cytochrome c" evidence="11">
    <location>
        <begin position="40"/>
        <end position="214"/>
    </location>
</feature>
<keyword evidence="5 9" id="KW-1133">Transmembrane helix</keyword>
<dbReference type="RefSeq" id="WP_180307625.1">
    <property type="nucleotide sequence ID" value="NZ_CP058952.1"/>
</dbReference>
<dbReference type="InterPro" id="IPR002326">
    <property type="entry name" value="Cyt_c1"/>
</dbReference>
<name>A0A7D5Z8P2_9NEIS</name>
<evidence type="ECO:0000256" key="6">
    <source>
        <dbReference type="ARBA" id="ARBA00023004"/>
    </source>
</evidence>
<dbReference type="InterPro" id="IPR036909">
    <property type="entry name" value="Cyt_c-like_dom_sf"/>
</dbReference>
<dbReference type="AlphaFoldDB" id="A0A7D5Z8P2"/>
<dbReference type="GO" id="GO:0020037">
    <property type="term" value="F:heme binding"/>
    <property type="evidence" value="ECO:0007669"/>
    <property type="project" value="InterPro"/>
</dbReference>
<keyword evidence="4 8" id="KW-0479">Metal-binding</keyword>
<dbReference type="KEGG" id="cfon:HZU75_02425"/>
<evidence type="ECO:0000313" key="13">
    <source>
        <dbReference type="Proteomes" id="UP000510822"/>
    </source>
</evidence>
<keyword evidence="13" id="KW-1185">Reference proteome</keyword>
<protein>
    <submittedName>
        <fullName evidence="12">Cytochrome c1</fullName>
    </submittedName>
</protein>
<evidence type="ECO:0000259" key="11">
    <source>
        <dbReference type="PROSITE" id="PS51007"/>
    </source>
</evidence>
<evidence type="ECO:0000256" key="10">
    <source>
        <dbReference type="SAM" id="SignalP"/>
    </source>
</evidence>
<dbReference type="GO" id="GO:0046872">
    <property type="term" value="F:metal ion binding"/>
    <property type="evidence" value="ECO:0007669"/>
    <property type="project" value="UniProtKB-KW"/>
</dbReference>
<comment type="subcellular location">
    <subcellularLocation>
        <location evidence="1">Membrane</location>
    </subcellularLocation>
</comment>
<feature type="transmembrane region" description="Helical" evidence="9">
    <location>
        <begin position="224"/>
        <end position="243"/>
    </location>
</feature>
<evidence type="ECO:0000256" key="9">
    <source>
        <dbReference type="SAM" id="Phobius"/>
    </source>
</evidence>
<dbReference type="PANTHER" id="PTHR10266:SF3">
    <property type="entry name" value="CYTOCHROME C1, HEME PROTEIN, MITOCHONDRIAL"/>
    <property type="match status" value="1"/>
</dbReference>
<dbReference type="Pfam" id="PF02167">
    <property type="entry name" value="Cytochrom_C1"/>
    <property type="match status" value="1"/>
</dbReference>
<evidence type="ECO:0000313" key="12">
    <source>
        <dbReference type="EMBL" id="QLI80485.1"/>
    </source>
</evidence>
<gene>
    <name evidence="12" type="ORF">HZU75_02425</name>
</gene>
<keyword evidence="6 8" id="KW-0408">Iron</keyword>